<protein>
    <submittedName>
        <fullName evidence="4">Putative ent-kaurene synthase</fullName>
    </submittedName>
</protein>
<dbReference type="InterPro" id="IPR026992">
    <property type="entry name" value="DIOX_N"/>
</dbReference>
<dbReference type="EMBL" id="WOCE01000011">
    <property type="protein sequence ID" value="KAE9603955.1"/>
    <property type="molecule type" value="Genomic_DNA"/>
</dbReference>
<name>A0A6A4PQK7_LUPAL</name>
<dbReference type="Proteomes" id="UP000447434">
    <property type="component" value="Chromosome 11"/>
</dbReference>
<sequence length="162" mass="18289">MDSGILLSALNHNIELPKVPTNFIWPKEYLVEAHEELQAPMVDLNGFLKGDDNATNYASKIIGQACLNHGFFQVINHGVDSYLIKEAYDHMDTFFKLPIQKKVSFSKKPGSLWGYSGAHVDRFSSKLPWKETLSFPYYDNTSESVVTNYFNSTLGEDFVQAG</sequence>
<gene>
    <name evidence="4" type="ORF">Lalb_Chr11g0066241</name>
</gene>
<dbReference type="InterPro" id="IPR050231">
    <property type="entry name" value="Iron_ascorbate_oxido_reductase"/>
</dbReference>
<dbReference type="SUPFAM" id="SSF51197">
    <property type="entry name" value="Clavaminate synthase-like"/>
    <property type="match status" value="1"/>
</dbReference>
<comment type="caution">
    <text evidence="4">The sequence shown here is derived from an EMBL/GenBank/DDBJ whole genome shotgun (WGS) entry which is preliminary data.</text>
</comment>
<proteinExistence type="predicted"/>
<keyword evidence="5" id="KW-1185">Reference proteome</keyword>
<keyword evidence="2" id="KW-0408">Iron</keyword>
<dbReference type="Pfam" id="PF14226">
    <property type="entry name" value="DIOX_N"/>
    <property type="match status" value="1"/>
</dbReference>
<dbReference type="InterPro" id="IPR027443">
    <property type="entry name" value="IPNS-like_sf"/>
</dbReference>
<feature type="domain" description="Non-haem dioxygenase N-terminal" evidence="3">
    <location>
        <begin position="40"/>
        <end position="142"/>
    </location>
</feature>
<evidence type="ECO:0000256" key="1">
    <source>
        <dbReference type="ARBA" id="ARBA00022723"/>
    </source>
</evidence>
<dbReference type="PANTHER" id="PTHR47990">
    <property type="entry name" value="2-OXOGLUTARATE (2OG) AND FE(II)-DEPENDENT OXYGENASE SUPERFAMILY PROTEIN-RELATED"/>
    <property type="match status" value="1"/>
</dbReference>
<evidence type="ECO:0000313" key="5">
    <source>
        <dbReference type="Proteomes" id="UP000447434"/>
    </source>
</evidence>
<accession>A0A6A4PQK7</accession>
<organism evidence="4 5">
    <name type="scientific">Lupinus albus</name>
    <name type="common">White lupine</name>
    <name type="synonym">Lupinus termis</name>
    <dbReference type="NCBI Taxonomy" id="3870"/>
    <lineage>
        <taxon>Eukaryota</taxon>
        <taxon>Viridiplantae</taxon>
        <taxon>Streptophyta</taxon>
        <taxon>Embryophyta</taxon>
        <taxon>Tracheophyta</taxon>
        <taxon>Spermatophyta</taxon>
        <taxon>Magnoliopsida</taxon>
        <taxon>eudicotyledons</taxon>
        <taxon>Gunneridae</taxon>
        <taxon>Pentapetalae</taxon>
        <taxon>rosids</taxon>
        <taxon>fabids</taxon>
        <taxon>Fabales</taxon>
        <taxon>Fabaceae</taxon>
        <taxon>Papilionoideae</taxon>
        <taxon>50 kb inversion clade</taxon>
        <taxon>genistoids sensu lato</taxon>
        <taxon>core genistoids</taxon>
        <taxon>Genisteae</taxon>
        <taxon>Lupinus</taxon>
    </lineage>
</organism>
<evidence type="ECO:0000313" key="4">
    <source>
        <dbReference type="EMBL" id="KAE9603955.1"/>
    </source>
</evidence>
<dbReference type="OrthoDB" id="1926668at2759"/>
<dbReference type="GO" id="GO:0046872">
    <property type="term" value="F:metal ion binding"/>
    <property type="evidence" value="ECO:0007669"/>
    <property type="project" value="UniProtKB-KW"/>
</dbReference>
<keyword evidence="1" id="KW-0479">Metal-binding</keyword>
<reference evidence="5" key="1">
    <citation type="journal article" date="2020" name="Nat. Commun.">
        <title>Genome sequence of the cluster root forming white lupin.</title>
        <authorList>
            <person name="Hufnagel B."/>
            <person name="Marques A."/>
            <person name="Soriano A."/>
            <person name="Marques L."/>
            <person name="Divol F."/>
            <person name="Doumas P."/>
            <person name="Sallet E."/>
            <person name="Mancinotti D."/>
            <person name="Carrere S."/>
            <person name="Marande W."/>
            <person name="Arribat S."/>
            <person name="Keller J."/>
            <person name="Huneau C."/>
            <person name="Blein T."/>
            <person name="Aime D."/>
            <person name="Laguerre M."/>
            <person name="Taylor J."/>
            <person name="Schubert V."/>
            <person name="Nelson M."/>
            <person name="Geu-Flores F."/>
            <person name="Crespi M."/>
            <person name="Gallardo-Guerrero K."/>
            <person name="Delaux P.-M."/>
            <person name="Salse J."/>
            <person name="Berges H."/>
            <person name="Guyot R."/>
            <person name="Gouzy J."/>
            <person name="Peret B."/>
        </authorList>
    </citation>
    <scope>NUCLEOTIDE SEQUENCE [LARGE SCALE GENOMIC DNA]</scope>
    <source>
        <strain evidence="5">cv. Amiga</strain>
    </source>
</reference>
<dbReference type="AlphaFoldDB" id="A0A6A4PQK7"/>
<evidence type="ECO:0000259" key="3">
    <source>
        <dbReference type="Pfam" id="PF14226"/>
    </source>
</evidence>
<dbReference type="Gene3D" id="2.60.120.330">
    <property type="entry name" value="B-lactam Antibiotic, Isopenicillin N Synthase, Chain"/>
    <property type="match status" value="1"/>
</dbReference>
<evidence type="ECO:0000256" key="2">
    <source>
        <dbReference type="ARBA" id="ARBA00023004"/>
    </source>
</evidence>